<dbReference type="Pfam" id="PF10327">
    <property type="entry name" value="7TM_GPCR_Sri"/>
    <property type="match status" value="1"/>
</dbReference>
<dbReference type="OrthoDB" id="5852718at2759"/>
<dbReference type="PANTHER" id="PTHR22941:SF26">
    <property type="entry name" value="SERPENTINE RECEPTOR, CLASS H"/>
    <property type="match status" value="1"/>
</dbReference>
<protein>
    <submittedName>
        <fullName evidence="1">G protein-coupled receptor</fullName>
    </submittedName>
</protein>
<dbReference type="EnsemblMetazoa" id="PPA31279.1">
    <property type="protein sequence ID" value="PPA31279.1"/>
    <property type="gene ID" value="WBGene00204144"/>
</dbReference>
<dbReference type="InterPro" id="IPR053220">
    <property type="entry name" value="Nematode_rcpt-like_serp_H"/>
</dbReference>
<dbReference type="InterPro" id="IPR019429">
    <property type="entry name" value="7TM_GPCR_serpentine_rcpt_Sri"/>
</dbReference>
<reference evidence="1" key="2">
    <citation type="submission" date="2022-06" db="UniProtKB">
        <authorList>
            <consortium name="EnsemblMetazoa"/>
        </authorList>
    </citation>
    <scope>IDENTIFICATION</scope>
    <source>
        <strain evidence="1">PS312</strain>
    </source>
</reference>
<reference evidence="2" key="1">
    <citation type="journal article" date="2008" name="Nat. Genet.">
        <title>The Pristionchus pacificus genome provides a unique perspective on nematode lifestyle and parasitism.</title>
        <authorList>
            <person name="Dieterich C."/>
            <person name="Clifton S.W."/>
            <person name="Schuster L.N."/>
            <person name="Chinwalla A."/>
            <person name="Delehaunty K."/>
            <person name="Dinkelacker I."/>
            <person name="Fulton L."/>
            <person name="Fulton R."/>
            <person name="Godfrey J."/>
            <person name="Minx P."/>
            <person name="Mitreva M."/>
            <person name="Roeseler W."/>
            <person name="Tian H."/>
            <person name="Witte H."/>
            <person name="Yang S.P."/>
            <person name="Wilson R.K."/>
            <person name="Sommer R.J."/>
        </authorList>
    </citation>
    <scope>NUCLEOTIDE SEQUENCE [LARGE SCALE GENOMIC DNA]</scope>
    <source>
        <strain evidence="2">PS312</strain>
    </source>
</reference>
<dbReference type="AlphaFoldDB" id="A0A2A6BQG5"/>
<sequence length="305" mass="35198">MSAYFISPSLQEFLDNLFHLIFAISTALNTIVFFCFWKLQNSHQTTMRNHLIYLQIIMYACDVHIDVLFNGYPLFPLLAGYCRGILCYSSSQGIVVFMLGNVGAAIIICFIYRHQTVMIAGHKLKFNKLLVWAVFCCLIVFLSVPGSSIIFMPFDAERSVYLIETSPFNVTWIMKRGNGYMMYDRFPLFDITFYVSLVSNRSRATILIVRRSFVNLTVQLLAPYLSIACPCIVLCFGLLSDEFFSFEICLTAYALIHFHSSLHSFLIITLTPDFLDSFFHFIFVPSILFSSFVFFCFWKQQNPNQ</sequence>
<keyword evidence="2" id="KW-1185">Reference proteome</keyword>
<evidence type="ECO:0000313" key="1">
    <source>
        <dbReference type="EnsemblMetazoa" id="PPA31279.1"/>
    </source>
</evidence>
<accession>A0A8R1YIW7</accession>
<evidence type="ECO:0000313" key="2">
    <source>
        <dbReference type="Proteomes" id="UP000005239"/>
    </source>
</evidence>
<organism evidence="1 2">
    <name type="scientific">Pristionchus pacificus</name>
    <name type="common">Parasitic nematode worm</name>
    <dbReference type="NCBI Taxonomy" id="54126"/>
    <lineage>
        <taxon>Eukaryota</taxon>
        <taxon>Metazoa</taxon>
        <taxon>Ecdysozoa</taxon>
        <taxon>Nematoda</taxon>
        <taxon>Chromadorea</taxon>
        <taxon>Rhabditida</taxon>
        <taxon>Rhabditina</taxon>
        <taxon>Diplogasteromorpha</taxon>
        <taxon>Diplogasteroidea</taxon>
        <taxon>Neodiplogasteridae</taxon>
        <taxon>Pristionchus</taxon>
    </lineage>
</organism>
<gene>
    <name evidence="1" type="primary">WBGene00204144</name>
</gene>
<accession>A0A2A6BQG5</accession>
<proteinExistence type="predicted"/>
<dbReference type="Proteomes" id="UP000005239">
    <property type="component" value="Unassembled WGS sequence"/>
</dbReference>
<name>A0A2A6BQG5_PRIPA</name>
<dbReference type="PANTHER" id="PTHR22941">
    <property type="entry name" value="SERPENTINE RECEPTOR"/>
    <property type="match status" value="1"/>
</dbReference>